<dbReference type="AlphaFoldDB" id="I0WN68"/>
<proteinExistence type="predicted"/>
<evidence type="ECO:0000313" key="2">
    <source>
        <dbReference type="Proteomes" id="UP000006447"/>
    </source>
</evidence>
<reference evidence="1 2" key="1">
    <citation type="journal article" date="2012" name="J. Bacteriol.">
        <title>Draft genome sequence of the nitrophenol-degrading actinomycete Rhodococcus imtechensis RKJ300.</title>
        <authorList>
            <person name="Vikram S."/>
            <person name="Kumar S."/>
            <person name="Subramanian S."/>
            <person name="Raghava G.P."/>
        </authorList>
    </citation>
    <scope>NUCLEOTIDE SEQUENCE [LARGE SCALE GENOMIC DNA]</scope>
    <source>
        <strain evidence="1 2">RKJ300</strain>
    </source>
</reference>
<sequence>MRSLPFVRDSLRVCRRAGTRESDLLRGSVVKKQTYRGVFSKFLGDHGDAIVFRRLLERFGIGGFAADSHGETAGGIDKAAPYSFVLDPRCQARE</sequence>
<organism evidence="1 2">
    <name type="scientific">Rhodococcus opacus RKJ300 = JCM 13270</name>
    <dbReference type="NCBI Taxonomy" id="1165867"/>
    <lineage>
        <taxon>Bacteria</taxon>
        <taxon>Bacillati</taxon>
        <taxon>Actinomycetota</taxon>
        <taxon>Actinomycetes</taxon>
        <taxon>Mycobacteriales</taxon>
        <taxon>Nocardiaceae</taxon>
        <taxon>Rhodococcus</taxon>
    </lineage>
</organism>
<evidence type="ECO:0000313" key="1">
    <source>
        <dbReference type="EMBL" id="EID77834.1"/>
    </source>
</evidence>
<gene>
    <name evidence="1" type="ORF">W59_21618</name>
</gene>
<comment type="caution">
    <text evidence="1">The sequence shown here is derived from an EMBL/GenBank/DDBJ whole genome shotgun (WGS) entry which is preliminary data.</text>
</comment>
<dbReference type="RefSeq" id="WP_007298964.1">
    <property type="nucleotide sequence ID" value="NZ_AJJH01000116.1"/>
</dbReference>
<accession>I0WN68</accession>
<name>I0WN68_RHOOP</name>
<dbReference type="Proteomes" id="UP000006447">
    <property type="component" value="Unassembled WGS sequence"/>
</dbReference>
<dbReference type="PATRIC" id="fig|1165867.3.peg.4413"/>
<protein>
    <submittedName>
        <fullName evidence="1">Uncharacterized protein</fullName>
    </submittedName>
</protein>
<dbReference type="EMBL" id="AJJH01000116">
    <property type="protein sequence ID" value="EID77834.1"/>
    <property type="molecule type" value="Genomic_DNA"/>
</dbReference>